<dbReference type="PANTHER" id="PTHR43244:SF1">
    <property type="entry name" value="5,10-METHYLENETETRAHYDROMETHANOPTERIN REDUCTASE"/>
    <property type="match status" value="1"/>
</dbReference>
<gene>
    <name evidence="3" type="ORF">BDK89_0102</name>
</gene>
<dbReference type="InterPro" id="IPR011251">
    <property type="entry name" value="Luciferase-like_dom"/>
</dbReference>
<keyword evidence="1" id="KW-0560">Oxidoreductase</keyword>
<accession>A0A4R7HUB4</accession>
<feature type="domain" description="Luciferase-like" evidence="2">
    <location>
        <begin position="14"/>
        <end position="322"/>
    </location>
</feature>
<dbReference type="AlphaFoldDB" id="A0A4R7HUB4"/>
<proteinExistence type="predicted"/>
<dbReference type="EMBL" id="SOAU01000001">
    <property type="protein sequence ID" value="TDT14547.1"/>
    <property type="molecule type" value="Genomic_DNA"/>
</dbReference>
<evidence type="ECO:0000256" key="1">
    <source>
        <dbReference type="ARBA" id="ARBA00023002"/>
    </source>
</evidence>
<dbReference type="PANTHER" id="PTHR43244">
    <property type="match status" value="1"/>
</dbReference>
<dbReference type="GO" id="GO:0004497">
    <property type="term" value="F:monooxygenase activity"/>
    <property type="evidence" value="ECO:0007669"/>
    <property type="project" value="UniProtKB-KW"/>
</dbReference>
<evidence type="ECO:0000313" key="3">
    <source>
        <dbReference type="EMBL" id="TDT14547.1"/>
    </source>
</evidence>
<dbReference type="CDD" id="cd01097">
    <property type="entry name" value="Tetrahydromethanopterin_reductase"/>
    <property type="match status" value="1"/>
</dbReference>
<sequence>MEFGICVASRPGDLDYVVEAESLGFTHCWMADSQMIWSDVYAMLALAAERTTTMQLGTGVAVAGTRPSSVTAAALATINELAPGRVFCGIGSGNTAMRIIRHKPMPIAEFDRYLTELRSLLDGDETTVHFRGADTPVRHLMPDHGFVRFEPRIPVHVSAFGPRSLELAARHGDGLISSAPADPDVIAALRGRIDRPRDEFAFSNLTTIVVTDDGEPHDSERVRRQAGAFAIAAVHYAYDQYAQFGRRPPAHMADFWPDYVALVEETPPELRHQRVHQGHNCWVLPEEEPFLTAELIDRSCLVGTPAELATRIADLEAAGLDQIVVLPPLAEKEAVIRDVAQKVIPLL</sequence>
<comment type="caution">
    <text evidence="3">The sequence shown here is derived from an EMBL/GenBank/DDBJ whole genome shotgun (WGS) entry which is preliminary data.</text>
</comment>
<organism evidence="3 4">
    <name type="scientific">Ilumatobacter fluminis</name>
    <dbReference type="NCBI Taxonomy" id="467091"/>
    <lineage>
        <taxon>Bacteria</taxon>
        <taxon>Bacillati</taxon>
        <taxon>Actinomycetota</taxon>
        <taxon>Acidimicrobiia</taxon>
        <taxon>Acidimicrobiales</taxon>
        <taxon>Ilumatobacteraceae</taxon>
        <taxon>Ilumatobacter</taxon>
    </lineage>
</organism>
<dbReference type="InterPro" id="IPR050564">
    <property type="entry name" value="F420-G6PD/mer"/>
</dbReference>
<dbReference type="SUPFAM" id="SSF51679">
    <property type="entry name" value="Bacterial luciferase-like"/>
    <property type="match status" value="1"/>
</dbReference>
<evidence type="ECO:0000259" key="2">
    <source>
        <dbReference type="Pfam" id="PF00296"/>
    </source>
</evidence>
<keyword evidence="4" id="KW-1185">Reference proteome</keyword>
<dbReference type="OrthoDB" id="7816697at2"/>
<name>A0A4R7HUB4_9ACTN</name>
<dbReference type="GO" id="GO:0016705">
    <property type="term" value="F:oxidoreductase activity, acting on paired donors, with incorporation or reduction of molecular oxygen"/>
    <property type="evidence" value="ECO:0007669"/>
    <property type="project" value="InterPro"/>
</dbReference>
<evidence type="ECO:0000313" key="4">
    <source>
        <dbReference type="Proteomes" id="UP000294558"/>
    </source>
</evidence>
<dbReference type="RefSeq" id="WP_133867086.1">
    <property type="nucleotide sequence ID" value="NZ_SOAU01000001.1"/>
</dbReference>
<dbReference type="InterPro" id="IPR036661">
    <property type="entry name" value="Luciferase-like_sf"/>
</dbReference>
<dbReference type="Proteomes" id="UP000294558">
    <property type="component" value="Unassembled WGS sequence"/>
</dbReference>
<keyword evidence="3" id="KW-0503">Monooxygenase</keyword>
<protein>
    <submittedName>
        <fullName evidence="3">Alkanesulfonate monooxygenase SsuD/methylene tetrahydromethanopterin reductase-like flavin-dependent oxidoreductase (Luciferase family)</fullName>
    </submittedName>
</protein>
<dbReference type="Pfam" id="PF00296">
    <property type="entry name" value="Bac_luciferase"/>
    <property type="match status" value="1"/>
</dbReference>
<reference evidence="3 4" key="1">
    <citation type="submission" date="2019-03" db="EMBL/GenBank/DDBJ databases">
        <title>Sequencing the genomes of 1000 actinobacteria strains.</title>
        <authorList>
            <person name="Klenk H.-P."/>
        </authorList>
    </citation>
    <scope>NUCLEOTIDE SEQUENCE [LARGE SCALE GENOMIC DNA]</scope>
    <source>
        <strain evidence="3 4">DSM 18936</strain>
    </source>
</reference>
<dbReference type="Gene3D" id="3.20.20.30">
    <property type="entry name" value="Luciferase-like domain"/>
    <property type="match status" value="1"/>
</dbReference>